<accession>A0A0C9V7E8</accession>
<comment type="similarity">
    <text evidence="1">Belongs to the PIGL family.</text>
</comment>
<feature type="signal peptide" evidence="3">
    <location>
        <begin position="1"/>
        <end position="17"/>
    </location>
</feature>
<protein>
    <recommendedName>
        <fullName evidence="2">N-acetylglucosaminylphosphatidylinositol deacetylase</fullName>
        <ecNumber evidence="2">3.5.1.89</ecNumber>
    </recommendedName>
</protein>
<dbReference type="SUPFAM" id="SSF102588">
    <property type="entry name" value="LmbE-like"/>
    <property type="match status" value="1"/>
</dbReference>
<keyword evidence="3" id="KW-0732">Signal</keyword>
<dbReference type="Pfam" id="PF02585">
    <property type="entry name" value="PIG-L"/>
    <property type="match status" value="1"/>
</dbReference>
<evidence type="ECO:0000256" key="3">
    <source>
        <dbReference type="SAM" id="SignalP"/>
    </source>
</evidence>
<gene>
    <name evidence="4" type="ORF">HYDPIDRAFT_137542</name>
</gene>
<dbReference type="EC" id="3.5.1.89" evidence="2"/>
<dbReference type="Gene3D" id="3.40.50.10320">
    <property type="entry name" value="LmbE-like"/>
    <property type="match status" value="1"/>
</dbReference>
<dbReference type="PANTHER" id="PTHR12993:SF11">
    <property type="entry name" value="N-ACETYLGLUCOSAMINYL-PHOSPHATIDYLINOSITOL DE-N-ACETYLASE"/>
    <property type="match status" value="1"/>
</dbReference>
<evidence type="ECO:0000256" key="2">
    <source>
        <dbReference type="ARBA" id="ARBA00012176"/>
    </source>
</evidence>
<keyword evidence="5" id="KW-1185">Reference proteome</keyword>
<evidence type="ECO:0000313" key="4">
    <source>
        <dbReference type="EMBL" id="KIJ61589.1"/>
    </source>
</evidence>
<feature type="chain" id="PRO_5002204526" description="N-acetylglucosaminylphosphatidylinositol deacetylase" evidence="3">
    <location>
        <begin position="18"/>
        <end position="283"/>
    </location>
</feature>
<dbReference type="GO" id="GO:0000225">
    <property type="term" value="F:N-acetylglucosaminylphosphatidylinositol deacetylase activity"/>
    <property type="evidence" value="ECO:0007669"/>
    <property type="project" value="UniProtKB-EC"/>
</dbReference>
<proteinExistence type="inferred from homology"/>
<dbReference type="GO" id="GO:0016020">
    <property type="term" value="C:membrane"/>
    <property type="evidence" value="ECO:0007669"/>
    <property type="project" value="GOC"/>
</dbReference>
<dbReference type="HOGENOM" id="CLU_034979_0_2_1"/>
<dbReference type="PANTHER" id="PTHR12993">
    <property type="entry name" value="N-ACETYLGLUCOSAMINYL-PHOSPHATIDYLINOSITOL DE-N-ACETYLASE-RELATED"/>
    <property type="match status" value="1"/>
</dbReference>
<dbReference type="GO" id="GO:0005783">
    <property type="term" value="C:endoplasmic reticulum"/>
    <property type="evidence" value="ECO:0007669"/>
    <property type="project" value="TreeGrafter"/>
</dbReference>
<dbReference type="AlphaFoldDB" id="A0A0C9V7E8"/>
<dbReference type="Proteomes" id="UP000053820">
    <property type="component" value="Unassembled WGS sequence"/>
</dbReference>
<evidence type="ECO:0000313" key="5">
    <source>
        <dbReference type="Proteomes" id="UP000053820"/>
    </source>
</evidence>
<dbReference type="UniPathway" id="UPA00196"/>
<organism evidence="4 5">
    <name type="scientific">Hydnomerulius pinastri MD-312</name>
    <dbReference type="NCBI Taxonomy" id="994086"/>
    <lineage>
        <taxon>Eukaryota</taxon>
        <taxon>Fungi</taxon>
        <taxon>Dikarya</taxon>
        <taxon>Basidiomycota</taxon>
        <taxon>Agaricomycotina</taxon>
        <taxon>Agaricomycetes</taxon>
        <taxon>Agaricomycetidae</taxon>
        <taxon>Boletales</taxon>
        <taxon>Boletales incertae sedis</taxon>
        <taxon>Leucogyrophana</taxon>
    </lineage>
</organism>
<name>A0A0C9V7E8_9AGAM</name>
<dbReference type="OrthoDB" id="440160at2759"/>
<dbReference type="EMBL" id="KN839861">
    <property type="protein sequence ID" value="KIJ61589.1"/>
    <property type="molecule type" value="Genomic_DNA"/>
</dbReference>
<evidence type="ECO:0000256" key="1">
    <source>
        <dbReference type="ARBA" id="ARBA00006066"/>
    </source>
</evidence>
<reference evidence="4 5" key="1">
    <citation type="submission" date="2014-04" db="EMBL/GenBank/DDBJ databases">
        <title>Evolutionary Origins and Diversification of the Mycorrhizal Mutualists.</title>
        <authorList>
            <consortium name="DOE Joint Genome Institute"/>
            <consortium name="Mycorrhizal Genomics Consortium"/>
            <person name="Kohler A."/>
            <person name="Kuo A."/>
            <person name="Nagy L.G."/>
            <person name="Floudas D."/>
            <person name="Copeland A."/>
            <person name="Barry K.W."/>
            <person name="Cichocki N."/>
            <person name="Veneault-Fourrey C."/>
            <person name="LaButti K."/>
            <person name="Lindquist E.A."/>
            <person name="Lipzen A."/>
            <person name="Lundell T."/>
            <person name="Morin E."/>
            <person name="Murat C."/>
            <person name="Riley R."/>
            <person name="Ohm R."/>
            <person name="Sun H."/>
            <person name="Tunlid A."/>
            <person name="Henrissat B."/>
            <person name="Grigoriev I.V."/>
            <person name="Hibbett D.S."/>
            <person name="Martin F."/>
        </authorList>
    </citation>
    <scope>NUCLEOTIDE SEQUENCE [LARGE SCALE GENOMIC DNA]</scope>
    <source>
        <strain evidence="4 5">MD-312</strain>
    </source>
</reference>
<dbReference type="GO" id="GO:0006506">
    <property type="term" value="P:GPI anchor biosynthetic process"/>
    <property type="evidence" value="ECO:0007669"/>
    <property type="project" value="UniProtKB-UniPathway"/>
</dbReference>
<dbReference type="InterPro" id="IPR003737">
    <property type="entry name" value="GlcNAc_PI_deacetylase-related"/>
</dbReference>
<dbReference type="InterPro" id="IPR024078">
    <property type="entry name" value="LmbE-like_dom_sf"/>
</dbReference>
<sequence length="283" mass="31244">MLLWLFALAALVASSLYLPLHSNVQLLLDGPVNGNVKANASRVLLLTAHPDDECFFFAPTILALQQHASQPDIYSLCLSVGDADGLGQVRKEELSRSLDVMGIEHDKRWVVDHPLLQDNMTLRWDASVIADIITPFVVGNGITTILTFDSKGISAHPNHYSLPSGASSLVNELSSKASVTTSVPVPRVFSLITVPVLPKYTGIISALLARTDILFSRALAYLVPGEAPQPLAVVTSGFKEYFKASRAIRQHDSQLVWFRYLYMVFSRYMWVNEWVEVGSDTMQ</sequence>